<dbReference type="EMBL" id="FXAN01000116">
    <property type="protein sequence ID" value="SMG02914.1"/>
    <property type="molecule type" value="Genomic_DNA"/>
</dbReference>
<protein>
    <submittedName>
        <fullName evidence="1">Titin</fullName>
    </submittedName>
</protein>
<organism evidence="1 2">
    <name type="scientific">Burkholderia singularis</name>
    <dbReference type="NCBI Taxonomy" id="1503053"/>
    <lineage>
        <taxon>Bacteria</taxon>
        <taxon>Pseudomonadati</taxon>
        <taxon>Pseudomonadota</taxon>
        <taxon>Betaproteobacteria</taxon>
        <taxon>Burkholderiales</taxon>
        <taxon>Burkholderiaceae</taxon>
        <taxon>Burkholderia</taxon>
        <taxon>pseudomallei group</taxon>
    </lineage>
</organism>
<dbReference type="Proteomes" id="UP000198460">
    <property type="component" value="Unassembled WGS sequence"/>
</dbReference>
<accession>A0A238HBV6</accession>
<reference evidence="1 2" key="1">
    <citation type="submission" date="2017-04" db="EMBL/GenBank/DDBJ databases">
        <authorList>
            <person name="Afonso C.L."/>
            <person name="Miller P.J."/>
            <person name="Scott M.A."/>
            <person name="Spackman E."/>
            <person name="Goraichik I."/>
            <person name="Dimitrov K.M."/>
            <person name="Suarez D.L."/>
            <person name="Swayne D.E."/>
        </authorList>
    </citation>
    <scope>NUCLEOTIDE SEQUENCE [LARGE SCALE GENOMIC DNA]</scope>
    <source>
        <strain evidence="1">LMG 28154</strain>
    </source>
</reference>
<sequence>MRFEHAFERARIRIAVHRHPHRLRIAAARAFEIHHAVGGETDAARECVVACLPLHDQQFVFLEERTVRIELLVEHRHFALAGAVVEQRDHHLAALGHLRAQRHDHAGHELVAPFLQFAELVAREAPHLVAVGIEQMAGQVKTERGLLLLQPALVVPRRLVDERVRMRGLVAHVEEPGLQRIRFRLIGRLHRERHRCDQLRAVRVQRVERAGSDQRFDRAAVDHAPVDPHAEIKQIGKRLFFARTQDLLDRVLPAALHRAEAVADRLRALAGRLRDRLEPVAGMVDVGRQHREAVCKTVVEQDLHLVGVVHRERHVSGHEFGRMVRLQPRGVVRKQRVCRRMRLVEAVARELLHQVEDLVGLFARQAILRGAFGENLAMLGHLLRLLLAHRTAQQIRAAERIAANDLRHLHHLLLIDHDPVGLFQDGLDARVRIIDFLASVLARAEARDQVHRPRPVQRYKRDDVLEAVGLRILQHPLHPAAFKLEHRDRVRFLEDLERSRIVERHLRERPVGLCRIEPADVALGPIEDRQRRQTQKVELHEADRLDVILVVLADDAAVVALRVQRAEIGELARCDQHAARMHPDVARQTLDALREVEQLMNFVLVVVTLLQERLFLHRVGNCHVLARLERDQLRHAVGEHIAEIEHAADIAHGRLRGHRAEGGDLRHRVRAVLLLHVLDHAVAAVLAEIDIEVGHRHPLRIQKALEQQVVAQRIEIGDTQRIGNERARAGAAARPDRHTVVFRPVDEVRDDQEVAGKAHLLDRSALEIETLVIRGALRIALGRVRIELREAFLEPFLGQLHEIVVERHPVGRRKERQLRLAEFERQVAALGDLDRVRERRRQIREQRGHLVLRTEILVGRETLLTARIRQDVAFRDAHARLVRGEIVSRHELQRMRRDDGQLQFSRERHGLLDIRFGAWLAITLQFDVETARKQLRPARGVAARGRVVTGRERNADVALLRARQREQPFGKAVFKPTRVKLRAAAVLVREPRLGQQLAKIQVAALVLDEQQQARRFVAIIVIGDPDVAAGNRLDARAAGFLVKTDETERVAEVGQCERALSVAGRRLDDVVKAHDAVGDREFGMDAKMNEAGI</sequence>
<dbReference type="AntiFam" id="ANF00234">
    <property type="entry name" value="Shadow ORF (opposite dnaE1)"/>
</dbReference>
<gene>
    <name evidence="1" type="ORF">BSIN_5178</name>
</gene>
<proteinExistence type="predicted"/>
<evidence type="ECO:0000313" key="1">
    <source>
        <dbReference type="EMBL" id="SMG02914.1"/>
    </source>
</evidence>
<dbReference type="AntiFam" id="ANF00080">
    <property type="entry name" value="Shadow ORF (opposite dnaE)"/>
</dbReference>
<evidence type="ECO:0000313" key="2">
    <source>
        <dbReference type="Proteomes" id="UP000198460"/>
    </source>
</evidence>
<name>A0A238HBV6_9BURK</name>
<dbReference type="AlphaFoldDB" id="A0A238HBV6"/>